<dbReference type="EMBL" id="BEHT01000018">
    <property type="protein sequence ID" value="GBC98978.1"/>
    <property type="molecule type" value="Genomic_DNA"/>
</dbReference>
<proteinExistence type="predicted"/>
<dbReference type="AlphaFoldDB" id="A0A2H5XCR3"/>
<evidence type="ECO:0000313" key="2">
    <source>
        <dbReference type="EMBL" id="GBC98978.1"/>
    </source>
</evidence>
<protein>
    <submittedName>
        <fullName evidence="2">Uncharacterized protein</fullName>
    </submittedName>
</protein>
<feature type="signal peptide" evidence="1">
    <location>
        <begin position="1"/>
        <end position="25"/>
    </location>
</feature>
<sequence>MKRWLWSGVALAAFGLALFAQQGQAPDTGLKVGDPVPAYNPMHVAGPDKGTNTCPV</sequence>
<comment type="caution">
    <text evidence="2">The sequence shown here is derived from an EMBL/GenBank/DDBJ whole genome shotgun (WGS) entry which is preliminary data.</text>
</comment>
<evidence type="ECO:0000313" key="3">
    <source>
        <dbReference type="Proteomes" id="UP000236173"/>
    </source>
</evidence>
<accession>A0A2H5XCR3</accession>
<evidence type="ECO:0000256" key="1">
    <source>
        <dbReference type="SAM" id="SignalP"/>
    </source>
</evidence>
<reference evidence="3" key="1">
    <citation type="submission" date="2017-09" db="EMBL/GenBank/DDBJ databases">
        <title>Metaegenomics of thermophilic ammonia-oxidizing enrichment culture.</title>
        <authorList>
            <person name="Kato S."/>
            <person name="Suzuki K."/>
        </authorList>
    </citation>
    <scope>NUCLEOTIDE SEQUENCE [LARGE SCALE GENOMIC DNA]</scope>
</reference>
<gene>
    <name evidence="2" type="ORF">HRbin17_01499</name>
</gene>
<feature type="chain" id="PRO_5014138639" evidence="1">
    <location>
        <begin position="26"/>
        <end position="56"/>
    </location>
</feature>
<organism evidence="2 3">
    <name type="scientific">Candidatus Fervidibacter japonicus</name>
    <dbReference type="NCBI Taxonomy" id="2035412"/>
    <lineage>
        <taxon>Bacteria</taxon>
        <taxon>Candidatus Fervidibacterota</taxon>
        <taxon>Candidatus Fervidibacter</taxon>
    </lineage>
</organism>
<keyword evidence="1" id="KW-0732">Signal</keyword>
<name>A0A2H5XCR3_9BACT</name>
<dbReference type="Proteomes" id="UP000236173">
    <property type="component" value="Unassembled WGS sequence"/>
</dbReference>